<accession>A0ABS1KVB6</accession>
<evidence type="ECO:0000313" key="4">
    <source>
        <dbReference type="Proteomes" id="UP000613030"/>
    </source>
</evidence>
<comment type="caution">
    <text evidence="3">The sequence shown here is derived from an EMBL/GenBank/DDBJ whole genome shotgun (WGS) entry which is preliminary data.</text>
</comment>
<dbReference type="CDD" id="cd03789">
    <property type="entry name" value="GT9_LPS_heptosyltransferase"/>
    <property type="match status" value="1"/>
</dbReference>
<keyword evidence="2" id="KW-0808">Transferase</keyword>
<evidence type="ECO:0000256" key="2">
    <source>
        <dbReference type="ARBA" id="ARBA00022679"/>
    </source>
</evidence>
<dbReference type="PANTHER" id="PTHR30160">
    <property type="entry name" value="TETRAACYLDISACCHARIDE 4'-KINASE-RELATED"/>
    <property type="match status" value="1"/>
</dbReference>
<evidence type="ECO:0000313" key="3">
    <source>
        <dbReference type="EMBL" id="MBL0743410.1"/>
    </source>
</evidence>
<dbReference type="InterPro" id="IPR051199">
    <property type="entry name" value="LPS_LOS_Heptosyltrfase"/>
</dbReference>
<protein>
    <submittedName>
        <fullName evidence="3">Glycosyltransferase family 9 protein</fullName>
    </submittedName>
</protein>
<dbReference type="SUPFAM" id="SSF53756">
    <property type="entry name" value="UDP-Glycosyltransferase/glycogen phosphorylase"/>
    <property type="match status" value="1"/>
</dbReference>
<dbReference type="Gene3D" id="3.40.50.2000">
    <property type="entry name" value="Glycogen Phosphorylase B"/>
    <property type="match status" value="2"/>
</dbReference>
<name>A0ABS1KVB6_9BACT</name>
<dbReference type="Proteomes" id="UP000613030">
    <property type="component" value="Unassembled WGS sequence"/>
</dbReference>
<evidence type="ECO:0000256" key="1">
    <source>
        <dbReference type="ARBA" id="ARBA00022676"/>
    </source>
</evidence>
<dbReference type="EMBL" id="JAERRB010000006">
    <property type="protein sequence ID" value="MBL0743410.1"/>
    <property type="molecule type" value="Genomic_DNA"/>
</dbReference>
<gene>
    <name evidence="3" type="ORF">JI741_19410</name>
</gene>
<reference evidence="3 4" key="1">
    <citation type="submission" date="2021-01" db="EMBL/GenBank/DDBJ databases">
        <title>Chryseolinea sp. Jin1 Genome sequencing and assembly.</title>
        <authorList>
            <person name="Kim I."/>
        </authorList>
    </citation>
    <scope>NUCLEOTIDE SEQUENCE [LARGE SCALE GENOMIC DNA]</scope>
    <source>
        <strain evidence="3 4">Jin1</strain>
    </source>
</reference>
<dbReference type="PANTHER" id="PTHR30160:SF22">
    <property type="entry name" value="LIPOPOLYSACCHARIDE CORE BIOSYNTHESIS PROTEIN"/>
    <property type="match status" value="1"/>
</dbReference>
<keyword evidence="4" id="KW-1185">Reference proteome</keyword>
<keyword evidence="1" id="KW-0328">Glycosyltransferase</keyword>
<proteinExistence type="predicted"/>
<sequence>MALKKILILRFSAMGDVVLLVPVVRALVNAYPDVEVTVVTRPKFASFFTDIERVVPFPADVDYTYTGIFGMRELFKKLLRKGTYDLVVDMHDHMRTILLRSLFKIFGQRVVVFEKGRPEKHTFTQKENKRTEPLPHTVERYRMAFEKAGYPFAIGAAPYMVLKDSTREQVAEWLTKNNLVKKERWIGIAPFAAHTSKIWPLQNYSPLMEQLIKQGPVKFFLFGGGEKEVAFFDSLLKKFPEHVVIAAGQLKLKQELALMQHLDGMLCVDSSNMHLAALMGIPLLSIWGGTHPDVGFGPFRKGEESIVQISREELPCRPCSVYGKEKCFRGDFACLNRITPELVAGRLEHIK</sequence>
<dbReference type="RefSeq" id="WP_202012734.1">
    <property type="nucleotide sequence ID" value="NZ_JAERRB010000006.1"/>
</dbReference>
<organism evidence="3 4">
    <name type="scientific">Chryseolinea lacunae</name>
    <dbReference type="NCBI Taxonomy" id="2801331"/>
    <lineage>
        <taxon>Bacteria</taxon>
        <taxon>Pseudomonadati</taxon>
        <taxon>Bacteroidota</taxon>
        <taxon>Cytophagia</taxon>
        <taxon>Cytophagales</taxon>
        <taxon>Fulvivirgaceae</taxon>
        <taxon>Chryseolinea</taxon>
    </lineage>
</organism>
<dbReference type="Pfam" id="PF01075">
    <property type="entry name" value="Glyco_transf_9"/>
    <property type="match status" value="1"/>
</dbReference>
<dbReference type="InterPro" id="IPR002201">
    <property type="entry name" value="Glyco_trans_9"/>
</dbReference>